<keyword evidence="6" id="KW-0560">Oxidoreductase</keyword>
<name>A0A914QM95_9BILA</name>
<evidence type="ECO:0000256" key="2">
    <source>
        <dbReference type="ARBA" id="ARBA00022516"/>
    </source>
</evidence>
<evidence type="ECO:0000256" key="4">
    <source>
        <dbReference type="ARBA" id="ARBA00022857"/>
    </source>
</evidence>
<dbReference type="PANTHER" id="PTHR43086:SF2">
    <property type="entry name" value="HYDROXYSTEROID DEHYDROGENASE-LIKE PROTEIN 1"/>
    <property type="match status" value="1"/>
</dbReference>
<keyword evidence="7" id="KW-0443">Lipid metabolism</keyword>
<accession>A0A914QM95</accession>
<dbReference type="GO" id="GO:0016491">
    <property type="term" value="F:oxidoreductase activity"/>
    <property type="evidence" value="ECO:0007669"/>
    <property type="project" value="UniProtKB-KW"/>
</dbReference>
<dbReference type="FunFam" id="3.40.50.720:FF:000137">
    <property type="entry name" value="Hydroxysteroid (17-beta) dehydrogenase 3"/>
    <property type="match status" value="1"/>
</dbReference>
<evidence type="ECO:0000256" key="5">
    <source>
        <dbReference type="ARBA" id="ARBA00022955"/>
    </source>
</evidence>
<dbReference type="GO" id="GO:0030497">
    <property type="term" value="P:fatty acid elongation"/>
    <property type="evidence" value="ECO:0007669"/>
    <property type="project" value="TreeGrafter"/>
</dbReference>
<dbReference type="PIRSF" id="PIRSF000126">
    <property type="entry name" value="11-beta-HSD1"/>
    <property type="match status" value="1"/>
</dbReference>
<dbReference type="GO" id="GO:0006694">
    <property type="term" value="P:steroid biosynthetic process"/>
    <property type="evidence" value="ECO:0007669"/>
    <property type="project" value="UniProtKB-KW"/>
</dbReference>
<keyword evidence="10" id="KW-1133">Transmembrane helix</keyword>
<dbReference type="WBParaSite" id="PDA_v2.g31006.t1">
    <property type="protein sequence ID" value="PDA_v2.g31006.t1"/>
    <property type="gene ID" value="PDA_v2.g31006"/>
</dbReference>
<dbReference type="AlphaFoldDB" id="A0A914QM95"/>
<evidence type="ECO:0000313" key="11">
    <source>
        <dbReference type="Proteomes" id="UP000887578"/>
    </source>
</evidence>
<keyword evidence="8" id="KW-0275">Fatty acid biosynthesis</keyword>
<keyword evidence="2" id="KW-0444">Lipid biosynthesis</keyword>
<evidence type="ECO:0000256" key="7">
    <source>
        <dbReference type="ARBA" id="ARBA00023098"/>
    </source>
</evidence>
<dbReference type="InterPro" id="IPR020904">
    <property type="entry name" value="Sc_DH/Rdtase_CS"/>
</dbReference>
<dbReference type="Gene3D" id="3.40.50.720">
    <property type="entry name" value="NAD(P)-binding Rossmann-like Domain"/>
    <property type="match status" value="1"/>
</dbReference>
<keyword evidence="5" id="KW-0752">Steroid biosynthesis</keyword>
<organism evidence="11 12">
    <name type="scientific">Panagrolaimus davidi</name>
    <dbReference type="NCBI Taxonomy" id="227884"/>
    <lineage>
        <taxon>Eukaryota</taxon>
        <taxon>Metazoa</taxon>
        <taxon>Ecdysozoa</taxon>
        <taxon>Nematoda</taxon>
        <taxon>Chromadorea</taxon>
        <taxon>Rhabditida</taxon>
        <taxon>Tylenchina</taxon>
        <taxon>Panagrolaimomorpha</taxon>
        <taxon>Panagrolaimoidea</taxon>
        <taxon>Panagrolaimidae</taxon>
        <taxon>Panagrolaimus</taxon>
    </lineage>
</organism>
<dbReference type="PANTHER" id="PTHR43086">
    <property type="entry name" value="VERY-LONG-CHAIN 3-OXOOACYL-COA REDUCTASE"/>
    <property type="match status" value="1"/>
</dbReference>
<evidence type="ECO:0000256" key="1">
    <source>
        <dbReference type="ARBA" id="ARBA00005194"/>
    </source>
</evidence>
<dbReference type="PRINTS" id="PR00080">
    <property type="entry name" value="SDRFAMILY"/>
</dbReference>
<keyword evidence="10" id="KW-0472">Membrane</keyword>
<dbReference type="PROSITE" id="PS00061">
    <property type="entry name" value="ADH_SHORT"/>
    <property type="match status" value="1"/>
</dbReference>
<evidence type="ECO:0000313" key="12">
    <source>
        <dbReference type="WBParaSite" id="PDA_v2.g31006.t1"/>
    </source>
</evidence>
<evidence type="ECO:0000256" key="3">
    <source>
        <dbReference type="ARBA" id="ARBA00022832"/>
    </source>
</evidence>
<keyword evidence="11" id="KW-1185">Reference proteome</keyword>
<dbReference type="PRINTS" id="PR00081">
    <property type="entry name" value="GDHRDH"/>
</dbReference>
<dbReference type="Pfam" id="PF00106">
    <property type="entry name" value="adh_short"/>
    <property type="match status" value="1"/>
</dbReference>
<evidence type="ECO:0000256" key="10">
    <source>
        <dbReference type="SAM" id="Phobius"/>
    </source>
</evidence>
<dbReference type="CDD" id="cd05356">
    <property type="entry name" value="17beta-HSD1_like_SDR_c"/>
    <property type="match status" value="1"/>
</dbReference>
<comment type="pathway">
    <text evidence="1">Lipid metabolism; fatty acid biosynthesis.</text>
</comment>
<dbReference type="SUPFAM" id="SSF51735">
    <property type="entry name" value="NAD(P)-binding Rossmann-fold domains"/>
    <property type="match status" value="1"/>
</dbReference>
<keyword evidence="4" id="KW-0521">NADP</keyword>
<sequence>MIGVLDIFAYLALSYILYRFIRGIYIIIYPYLIARPKNLHKLAGGAKWAIVTGSTDGIGKEYAIQLAQKGFNLILISRTQSKLDSVKAEISKEFKNIEIETIVYNFTNANLNDYKKEILPMIEKKEIGILVNNVGLYYDYPEMFHKVDLQRTADIAIVNTVPVTCLTAAILPQMLKRHSGIIINISSGLSYAKLPYVTTYSASKLYINHLTSILRSEYSNSGITIQTLCPNIVSTNMSKMEESFFILNVKKMVQSSIKTIGIIDECSGTIQHQIQSSVFGLPEFFLNFGLKFQVKEFKKVADAERKKVDA</sequence>
<dbReference type="InterPro" id="IPR036291">
    <property type="entry name" value="NAD(P)-bd_dom_sf"/>
</dbReference>
<dbReference type="InterPro" id="IPR002347">
    <property type="entry name" value="SDR_fam"/>
</dbReference>
<dbReference type="Proteomes" id="UP000887578">
    <property type="component" value="Unplaced"/>
</dbReference>
<dbReference type="GO" id="GO:0005783">
    <property type="term" value="C:endoplasmic reticulum"/>
    <property type="evidence" value="ECO:0007669"/>
    <property type="project" value="TreeGrafter"/>
</dbReference>
<reference evidence="12" key="1">
    <citation type="submission" date="2022-11" db="UniProtKB">
        <authorList>
            <consortium name="WormBaseParasite"/>
        </authorList>
    </citation>
    <scope>IDENTIFICATION</scope>
</reference>
<feature type="transmembrane region" description="Helical" evidence="10">
    <location>
        <begin position="12"/>
        <end position="32"/>
    </location>
</feature>
<evidence type="ECO:0000256" key="9">
    <source>
        <dbReference type="ARBA" id="ARBA00038261"/>
    </source>
</evidence>
<comment type="similarity">
    <text evidence="9">Belongs to the short-chain dehydrogenases/reductases (SDR) family. 17-beta-HSD 3 subfamily.</text>
</comment>
<evidence type="ECO:0000256" key="8">
    <source>
        <dbReference type="ARBA" id="ARBA00023160"/>
    </source>
</evidence>
<proteinExistence type="inferred from homology"/>
<protein>
    <submittedName>
        <fullName evidence="12">Steroid dehydrogenase</fullName>
    </submittedName>
</protein>
<keyword evidence="3" id="KW-0276">Fatty acid metabolism</keyword>
<keyword evidence="10" id="KW-0812">Transmembrane</keyword>
<evidence type="ECO:0000256" key="6">
    <source>
        <dbReference type="ARBA" id="ARBA00023002"/>
    </source>
</evidence>